<evidence type="ECO:0000313" key="5">
    <source>
        <dbReference type="Proteomes" id="UP000322619"/>
    </source>
</evidence>
<evidence type="ECO:0000313" key="6">
    <source>
        <dbReference type="Proteomes" id="UP001163550"/>
    </source>
</evidence>
<protein>
    <submittedName>
        <fullName evidence="1">Uncharacterized protein</fullName>
    </submittedName>
</protein>
<name>A0A1F2PLP2_9FIRM</name>
<gene>
    <name evidence="1" type="ORF">ACWI_09010</name>
    <name evidence="2" type="ORF">FXB42_14315</name>
    <name evidence="3" type="ORF">LNN31_16100</name>
</gene>
<dbReference type="EMBL" id="LKEU01000018">
    <property type="protein sequence ID" value="OFV71596.1"/>
    <property type="molecule type" value="Genomic_DNA"/>
</dbReference>
<accession>A0A1F2PLP2</accession>
<dbReference type="EMBL" id="CP087994">
    <property type="protein sequence ID" value="UYO62291.1"/>
    <property type="molecule type" value="Genomic_DNA"/>
</dbReference>
<proteinExistence type="predicted"/>
<dbReference type="EMBL" id="VSLA01000028">
    <property type="protein sequence ID" value="TYC83823.1"/>
    <property type="molecule type" value="Genomic_DNA"/>
</dbReference>
<evidence type="ECO:0000313" key="4">
    <source>
        <dbReference type="Proteomes" id="UP000176244"/>
    </source>
</evidence>
<dbReference type="AlphaFoldDB" id="A0A1F2PLP2"/>
<reference evidence="3" key="3">
    <citation type="submission" date="2021-11" db="EMBL/GenBank/DDBJ databases">
        <title>Isoprene-degrading acetogen.</title>
        <authorList>
            <person name="Yang Y."/>
            <person name="Jin H."/>
            <person name="Yan J."/>
        </authorList>
    </citation>
    <scope>NUCLEOTIDE SEQUENCE</scope>
    <source>
        <strain evidence="3">Berkeley</strain>
    </source>
</reference>
<dbReference type="Proteomes" id="UP001163550">
    <property type="component" value="Chromosome"/>
</dbReference>
<evidence type="ECO:0000313" key="1">
    <source>
        <dbReference type="EMBL" id="OFV71596.1"/>
    </source>
</evidence>
<evidence type="ECO:0000313" key="2">
    <source>
        <dbReference type="EMBL" id="TYC83823.1"/>
    </source>
</evidence>
<evidence type="ECO:0000313" key="3">
    <source>
        <dbReference type="EMBL" id="UYO62291.1"/>
    </source>
</evidence>
<reference evidence="2 5" key="2">
    <citation type="submission" date="2019-08" db="EMBL/GenBank/DDBJ databases">
        <title>Isolation and enrichment of carboxydotrophic bacteria from anaerobic sludge for the production of bio-based chemicals from syngas.</title>
        <authorList>
            <person name="Antares A.L."/>
            <person name="Moreira J."/>
            <person name="Diender M."/>
            <person name="Parshina S.N."/>
            <person name="Stams A.J.M."/>
            <person name="Alves M."/>
            <person name="Alves J.I."/>
            <person name="Sousa D.Z."/>
        </authorList>
    </citation>
    <scope>NUCLEOTIDE SEQUENCE [LARGE SCALE GENOMIC DNA]</scope>
    <source>
        <strain evidence="2 5">JM</strain>
    </source>
</reference>
<dbReference type="RefSeq" id="WP_070370243.1">
    <property type="nucleotide sequence ID" value="NZ_CABIIK010000004.1"/>
</dbReference>
<dbReference type="Proteomes" id="UP000322619">
    <property type="component" value="Unassembled WGS sequence"/>
</dbReference>
<dbReference type="Proteomes" id="UP000176244">
    <property type="component" value="Unassembled WGS sequence"/>
</dbReference>
<dbReference type="OrthoDB" id="3186597at2"/>
<organism evidence="1 4">
    <name type="scientific">Acetobacterium wieringae</name>
    <dbReference type="NCBI Taxonomy" id="52694"/>
    <lineage>
        <taxon>Bacteria</taxon>
        <taxon>Bacillati</taxon>
        <taxon>Bacillota</taxon>
        <taxon>Clostridia</taxon>
        <taxon>Eubacteriales</taxon>
        <taxon>Eubacteriaceae</taxon>
        <taxon>Acetobacterium</taxon>
    </lineage>
</organism>
<sequence>MIITWDNISEINRRITERDLAYKVHLSDACGGQSMWIESMDKDNRFDNLDVLNGLIQNYFTEIHADVEFSWDKKSFWSKDRSLVF</sequence>
<reference evidence="1 4" key="1">
    <citation type="submission" date="2015-09" db="EMBL/GenBank/DDBJ databases">
        <title>Genome sequence of Acetobacterium wieringae DSM 1911.</title>
        <authorList>
            <person name="Poehlein A."/>
            <person name="Bengelsdorf F.R."/>
            <person name="Schiel-Bengelsdorf B."/>
            <person name="Duerre P."/>
            <person name="Daniel R."/>
        </authorList>
    </citation>
    <scope>NUCLEOTIDE SEQUENCE [LARGE SCALE GENOMIC DNA]</scope>
    <source>
        <strain evidence="1 4">DSM 1911</strain>
    </source>
</reference>
<keyword evidence="6" id="KW-1185">Reference proteome</keyword>